<protein>
    <submittedName>
        <fullName evidence="4">Fibronectin type-III domain-containing protein</fullName>
    </submittedName>
</protein>
<evidence type="ECO:0000313" key="3">
    <source>
        <dbReference type="Proteomes" id="UP000095283"/>
    </source>
</evidence>
<accession>A0A1I7XRY1</accession>
<dbReference type="Pfam" id="PF00041">
    <property type="entry name" value="fn3"/>
    <property type="match status" value="1"/>
</dbReference>
<dbReference type="InterPro" id="IPR050991">
    <property type="entry name" value="ECM_Regulatory_Proteins"/>
</dbReference>
<dbReference type="CDD" id="cd00063">
    <property type="entry name" value="FN3"/>
    <property type="match status" value="2"/>
</dbReference>
<dbReference type="PROSITE" id="PS50853">
    <property type="entry name" value="FN3"/>
    <property type="match status" value="1"/>
</dbReference>
<dbReference type="SMART" id="SM00060">
    <property type="entry name" value="FN3"/>
    <property type="match status" value="2"/>
</dbReference>
<proteinExistence type="predicted"/>
<feature type="domain" description="Fibronectin type-III" evidence="2">
    <location>
        <begin position="46"/>
        <end position="141"/>
    </location>
</feature>
<evidence type="ECO:0000259" key="2">
    <source>
        <dbReference type="PROSITE" id="PS50853"/>
    </source>
</evidence>
<organism evidence="3 4">
    <name type="scientific">Heterorhabditis bacteriophora</name>
    <name type="common">Entomopathogenic nematode worm</name>
    <dbReference type="NCBI Taxonomy" id="37862"/>
    <lineage>
        <taxon>Eukaryota</taxon>
        <taxon>Metazoa</taxon>
        <taxon>Ecdysozoa</taxon>
        <taxon>Nematoda</taxon>
        <taxon>Chromadorea</taxon>
        <taxon>Rhabditida</taxon>
        <taxon>Rhabditina</taxon>
        <taxon>Rhabditomorpha</taxon>
        <taxon>Strongyloidea</taxon>
        <taxon>Heterorhabditidae</taxon>
        <taxon>Heterorhabditis</taxon>
    </lineage>
</organism>
<name>A0A1I7XRY1_HETBA</name>
<dbReference type="SUPFAM" id="SSF49265">
    <property type="entry name" value="Fibronectin type III"/>
    <property type="match status" value="2"/>
</dbReference>
<dbReference type="AlphaFoldDB" id="A0A1I7XRY1"/>
<dbReference type="InterPro" id="IPR036116">
    <property type="entry name" value="FN3_sf"/>
</dbReference>
<dbReference type="Gene3D" id="2.60.40.10">
    <property type="entry name" value="Immunoglobulins"/>
    <property type="match status" value="3"/>
</dbReference>
<dbReference type="InterPro" id="IPR003961">
    <property type="entry name" value="FN3_dom"/>
</dbReference>
<dbReference type="PANTHER" id="PTHR46708">
    <property type="entry name" value="TENASCIN"/>
    <property type="match status" value="1"/>
</dbReference>
<evidence type="ECO:0000313" key="4">
    <source>
        <dbReference type="WBParaSite" id="Hba_20574"/>
    </source>
</evidence>
<dbReference type="WBParaSite" id="Hba_20574">
    <property type="protein sequence ID" value="Hba_20574"/>
    <property type="gene ID" value="Hba_20574"/>
</dbReference>
<dbReference type="PANTHER" id="PTHR46708:SF2">
    <property type="entry name" value="FIBRONECTIN TYPE-III DOMAIN-CONTAINING PROTEIN"/>
    <property type="match status" value="1"/>
</dbReference>
<evidence type="ECO:0000256" key="1">
    <source>
        <dbReference type="ARBA" id="ARBA00022737"/>
    </source>
</evidence>
<dbReference type="Proteomes" id="UP000095283">
    <property type="component" value="Unplaced"/>
</dbReference>
<keyword evidence="3" id="KW-1185">Reference proteome</keyword>
<sequence>MAVEVDDDSRRVERARVSPHLNSHVLSGLRPNTKYLIGVVAIVDHEPQQVVRTSVIESTLIRFEWQKPSCDESVAPIDGYEYLIHEASQPAPPDGASYIGGTAVTVADLRPDTQYSFHVRSRSGNGHSQWSQYIHIKTEAAGETNDVNCLTNTNTITRRRVRRQKAHLIRGKYRLACGSSTNKGEACYNLRIVLAPHKSYLVWTPLTEHANHIAFFKLAYKERKSVWWTQVVGSPAQFRCPDRISDLLDYCYELRNFISGAHYISSISYNLTNGKNSPNGNPLHFSLIQLAAVSQSSHAQISISQPRIEQQGSRSVAYWTTSGDTSQLYGYHIDIRRDNEREWREQSQIIHSEPTQSHYRHSLGNLAVASTYFLRVNRWYRLYKIIVNILTCINMYCSPKIIILYGLLYFCLAPLSPENVRLDRVSENSVRASWDAPQYDSSCQTYFFITGTQNGSPINHRVPGNEYSYDIQGQAQGDWRVEVGQHFKNKTKNRFIQQI</sequence>
<dbReference type="InterPro" id="IPR013783">
    <property type="entry name" value="Ig-like_fold"/>
</dbReference>
<reference evidence="4" key="1">
    <citation type="submission" date="2016-11" db="UniProtKB">
        <authorList>
            <consortium name="WormBaseParasite"/>
        </authorList>
    </citation>
    <scope>IDENTIFICATION</scope>
</reference>
<keyword evidence="1" id="KW-0677">Repeat</keyword>